<evidence type="ECO:0000313" key="1">
    <source>
        <dbReference type="EMBL" id="PKG26965.1"/>
    </source>
</evidence>
<accession>A0A2N0ZBW0</accession>
<name>A0A2N0ZBW0_9BACI</name>
<dbReference type="Proteomes" id="UP000233343">
    <property type="component" value="Unassembled WGS sequence"/>
</dbReference>
<gene>
    <name evidence="1" type="ORF">CWS20_21195</name>
</gene>
<proteinExistence type="predicted"/>
<evidence type="ECO:0000313" key="2">
    <source>
        <dbReference type="Proteomes" id="UP000233343"/>
    </source>
</evidence>
<comment type="caution">
    <text evidence="1">The sequence shown here is derived from an EMBL/GenBank/DDBJ whole genome shotgun (WGS) entry which is preliminary data.</text>
</comment>
<reference evidence="1 2" key="1">
    <citation type="journal article" date="2010" name="Int. J. Syst. Evol. Microbiol.">
        <title>Bacillus horneckiae sp. nov., isolated from a spacecraft-assembly clean room.</title>
        <authorList>
            <person name="Vaishampayan P."/>
            <person name="Probst A."/>
            <person name="Krishnamurthi S."/>
            <person name="Ghosh S."/>
            <person name="Osman S."/>
            <person name="McDowall A."/>
            <person name="Ruckmani A."/>
            <person name="Mayilraj S."/>
            <person name="Venkateswaran K."/>
        </authorList>
    </citation>
    <scope>NUCLEOTIDE SEQUENCE [LARGE SCALE GENOMIC DNA]</scope>
    <source>
        <strain evidence="2">1PO1SC</strain>
    </source>
</reference>
<sequence length="73" mass="8341">MNIQNVKPVTKCPRCKGDGFVIAPRENLVMLECEECAHMWLTHSKICPDCKQPNGYFVDGPCRPCYSVRKQLL</sequence>
<keyword evidence="2" id="KW-1185">Reference proteome</keyword>
<organism evidence="1 2">
    <name type="scientific">Cytobacillus horneckiae</name>
    <dbReference type="NCBI Taxonomy" id="549687"/>
    <lineage>
        <taxon>Bacteria</taxon>
        <taxon>Bacillati</taxon>
        <taxon>Bacillota</taxon>
        <taxon>Bacilli</taxon>
        <taxon>Bacillales</taxon>
        <taxon>Bacillaceae</taxon>
        <taxon>Cytobacillus</taxon>
    </lineage>
</organism>
<dbReference type="SUPFAM" id="SSF57938">
    <property type="entry name" value="DnaJ/Hsp40 cysteine-rich domain"/>
    <property type="match status" value="1"/>
</dbReference>
<protein>
    <submittedName>
        <fullName evidence="1">Uncharacterized protein</fullName>
    </submittedName>
</protein>
<dbReference type="AlphaFoldDB" id="A0A2N0ZBW0"/>
<dbReference type="InterPro" id="IPR036410">
    <property type="entry name" value="HSP_DnaJ_Cys-rich_dom_sf"/>
</dbReference>
<dbReference type="EMBL" id="PISD01000053">
    <property type="protein sequence ID" value="PKG26965.1"/>
    <property type="molecule type" value="Genomic_DNA"/>
</dbReference>